<dbReference type="SUPFAM" id="SSF53335">
    <property type="entry name" value="S-adenosyl-L-methionine-dependent methyltransferases"/>
    <property type="match status" value="1"/>
</dbReference>
<keyword evidence="4" id="KW-0812">Transmembrane</keyword>
<evidence type="ECO:0008006" key="7">
    <source>
        <dbReference type="Google" id="ProtNLM"/>
    </source>
</evidence>
<comment type="caution">
    <text evidence="5">The sequence shown here is derived from an EMBL/GenBank/DDBJ whole genome shotgun (WGS) entry which is preliminary data.</text>
</comment>
<gene>
    <name evidence="5" type="ORF">GCM10023090_31750</name>
</gene>
<keyword evidence="4" id="KW-1133">Transmembrane helix</keyword>
<feature type="transmembrane region" description="Helical" evidence="4">
    <location>
        <begin position="71"/>
        <end position="93"/>
    </location>
</feature>
<evidence type="ECO:0000256" key="3">
    <source>
        <dbReference type="ARBA" id="ARBA00022691"/>
    </source>
</evidence>
<evidence type="ECO:0000313" key="5">
    <source>
        <dbReference type="EMBL" id="GAA4430417.1"/>
    </source>
</evidence>
<reference evidence="6" key="1">
    <citation type="journal article" date="2019" name="Int. J. Syst. Evol. Microbiol.">
        <title>The Global Catalogue of Microorganisms (GCM) 10K type strain sequencing project: providing services to taxonomists for standard genome sequencing and annotation.</title>
        <authorList>
            <consortium name="The Broad Institute Genomics Platform"/>
            <consortium name="The Broad Institute Genome Sequencing Center for Infectious Disease"/>
            <person name="Wu L."/>
            <person name="Ma J."/>
        </authorList>
    </citation>
    <scope>NUCLEOTIDE SEQUENCE [LARGE SCALE GENOMIC DNA]</scope>
    <source>
        <strain evidence="6">JCM 31890</strain>
    </source>
</reference>
<sequence length="247" mass="26735">MLNMPRRWPWPLPALLAWALCWGAFALLLRVLPPVAALALASALGVAASGWAAGWWRRTLVAGGFPLSLALSGVVALPAWAWLLPLALLMLLYPLNAWRDAPLFPTPRDALAGLAAVAPLPPGARVLDAGCGLGHGLQALRAVYPQARLAGIEWSVPLWALCALRCPWAQVRRADMWKADWRGQDLVYLFQRPESMERAAAKAQAELAAGAWLVSLEFAVPGRVPDAQLLAGSRPVWVYRLPLRAEG</sequence>
<dbReference type="PANTHER" id="PTHR13610">
    <property type="entry name" value="METHYLTRANSFERASE DOMAIN-CONTAINING PROTEIN"/>
    <property type="match status" value="1"/>
</dbReference>
<accession>A0ABP8LK43</accession>
<keyword evidence="4" id="KW-0472">Membrane</keyword>
<dbReference type="EMBL" id="BAABEX010000031">
    <property type="protein sequence ID" value="GAA4430417.1"/>
    <property type="molecule type" value="Genomic_DNA"/>
</dbReference>
<evidence type="ECO:0000256" key="4">
    <source>
        <dbReference type="SAM" id="Phobius"/>
    </source>
</evidence>
<organism evidence="5 6">
    <name type="scientific">Acidovorax lacteus</name>
    <dbReference type="NCBI Taxonomy" id="1924988"/>
    <lineage>
        <taxon>Bacteria</taxon>
        <taxon>Pseudomonadati</taxon>
        <taxon>Pseudomonadota</taxon>
        <taxon>Betaproteobacteria</taxon>
        <taxon>Burkholderiales</taxon>
        <taxon>Comamonadaceae</taxon>
        <taxon>Acidovorax</taxon>
    </lineage>
</organism>
<evidence type="ECO:0000256" key="2">
    <source>
        <dbReference type="ARBA" id="ARBA00022679"/>
    </source>
</evidence>
<keyword evidence="2" id="KW-0808">Transferase</keyword>
<name>A0ABP8LK43_9BURK</name>
<evidence type="ECO:0000256" key="1">
    <source>
        <dbReference type="ARBA" id="ARBA00022603"/>
    </source>
</evidence>
<keyword evidence="3" id="KW-0949">S-adenosyl-L-methionine</keyword>
<proteinExistence type="predicted"/>
<keyword evidence="6" id="KW-1185">Reference proteome</keyword>
<dbReference type="PANTHER" id="PTHR13610:SF9">
    <property type="entry name" value="FI06469P"/>
    <property type="match status" value="1"/>
</dbReference>
<dbReference type="InterPro" id="IPR029063">
    <property type="entry name" value="SAM-dependent_MTases_sf"/>
</dbReference>
<evidence type="ECO:0000313" key="6">
    <source>
        <dbReference type="Proteomes" id="UP001501788"/>
    </source>
</evidence>
<dbReference type="Gene3D" id="3.40.50.150">
    <property type="entry name" value="Vaccinia Virus protein VP39"/>
    <property type="match status" value="1"/>
</dbReference>
<protein>
    <recommendedName>
        <fullName evidence="7">Class I SAM-dependent methyltransferase</fullName>
    </recommendedName>
</protein>
<dbReference type="Proteomes" id="UP001501788">
    <property type="component" value="Unassembled WGS sequence"/>
</dbReference>
<keyword evidence="1" id="KW-0489">Methyltransferase</keyword>
<dbReference type="InterPro" id="IPR026170">
    <property type="entry name" value="FAM173A/B"/>
</dbReference>